<name>A0A9D4ZCI3_ADICA</name>
<comment type="similarity">
    <text evidence="2">Belongs to the TMEM208 family.</text>
</comment>
<evidence type="ECO:0000256" key="6">
    <source>
        <dbReference type="ARBA" id="ARBA00023136"/>
    </source>
</evidence>
<gene>
    <name evidence="9" type="ORF">GOP47_0018174</name>
</gene>
<dbReference type="AlphaFoldDB" id="A0A9D4ZCI3"/>
<dbReference type="Pfam" id="PF05620">
    <property type="entry name" value="TMEM208_SND2"/>
    <property type="match status" value="1"/>
</dbReference>
<evidence type="ECO:0000256" key="8">
    <source>
        <dbReference type="SAM" id="Phobius"/>
    </source>
</evidence>
<keyword evidence="5 8" id="KW-1133">Transmembrane helix</keyword>
<evidence type="ECO:0000256" key="3">
    <source>
        <dbReference type="ARBA" id="ARBA00022692"/>
    </source>
</evidence>
<evidence type="ECO:0000313" key="9">
    <source>
        <dbReference type="EMBL" id="KAI5067646.1"/>
    </source>
</evidence>
<evidence type="ECO:0000313" key="10">
    <source>
        <dbReference type="Proteomes" id="UP000886520"/>
    </source>
</evidence>
<comment type="subcellular location">
    <subcellularLocation>
        <location evidence="1">Endoplasmic reticulum membrane</location>
        <topology evidence="1">Multi-pass membrane protein</topology>
    </subcellularLocation>
</comment>
<evidence type="ECO:0000256" key="5">
    <source>
        <dbReference type="ARBA" id="ARBA00022989"/>
    </source>
</evidence>
<dbReference type="GO" id="GO:0005789">
    <property type="term" value="C:endoplasmic reticulum membrane"/>
    <property type="evidence" value="ECO:0007669"/>
    <property type="project" value="UniProtKB-SubCell"/>
</dbReference>
<dbReference type="GO" id="GO:0006624">
    <property type="term" value="P:vacuolar protein processing"/>
    <property type="evidence" value="ECO:0007669"/>
    <property type="project" value="TreeGrafter"/>
</dbReference>
<keyword evidence="10" id="KW-1185">Reference proteome</keyword>
<dbReference type="OrthoDB" id="276296at2759"/>
<keyword evidence="3 8" id="KW-0812">Transmembrane</keyword>
<dbReference type="InterPro" id="IPR008506">
    <property type="entry name" value="SND2/TMEM208"/>
</dbReference>
<comment type="caution">
    <text evidence="9">The sequence shown here is derived from an EMBL/GenBank/DDBJ whole genome shotgun (WGS) entry which is preliminary data.</text>
</comment>
<protein>
    <recommendedName>
        <fullName evidence="11">Transmembrane protein 208 homolog</fullName>
    </recommendedName>
</protein>
<reference evidence="9" key="1">
    <citation type="submission" date="2021-01" db="EMBL/GenBank/DDBJ databases">
        <title>Adiantum capillus-veneris genome.</title>
        <authorList>
            <person name="Fang Y."/>
            <person name="Liao Q."/>
        </authorList>
    </citation>
    <scope>NUCLEOTIDE SEQUENCE</scope>
    <source>
        <strain evidence="9">H3</strain>
        <tissue evidence="9">Leaf</tissue>
    </source>
</reference>
<organism evidence="9 10">
    <name type="scientific">Adiantum capillus-veneris</name>
    <name type="common">Maidenhair fern</name>
    <dbReference type="NCBI Taxonomy" id="13818"/>
    <lineage>
        <taxon>Eukaryota</taxon>
        <taxon>Viridiplantae</taxon>
        <taxon>Streptophyta</taxon>
        <taxon>Embryophyta</taxon>
        <taxon>Tracheophyta</taxon>
        <taxon>Polypodiopsida</taxon>
        <taxon>Polypodiidae</taxon>
        <taxon>Polypodiales</taxon>
        <taxon>Pteridineae</taxon>
        <taxon>Pteridaceae</taxon>
        <taxon>Vittarioideae</taxon>
        <taxon>Adiantum</taxon>
    </lineage>
</organism>
<proteinExistence type="inferred from homology"/>
<evidence type="ECO:0000256" key="7">
    <source>
        <dbReference type="SAM" id="MobiDB-lite"/>
    </source>
</evidence>
<dbReference type="GO" id="GO:0005773">
    <property type="term" value="C:vacuole"/>
    <property type="evidence" value="ECO:0007669"/>
    <property type="project" value="GOC"/>
</dbReference>
<evidence type="ECO:0000256" key="2">
    <source>
        <dbReference type="ARBA" id="ARBA00009950"/>
    </source>
</evidence>
<evidence type="ECO:0000256" key="1">
    <source>
        <dbReference type="ARBA" id="ARBA00004477"/>
    </source>
</evidence>
<dbReference type="EMBL" id="JABFUD020000017">
    <property type="protein sequence ID" value="KAI5067646.1"/>
    <property type="molecule type" value="Genomic_DNA"/>
</dbReference>
<feature type="compositionally biased region" description="Basic residues" evidence="7">
    <location>
        <begin position="165"/>
        <end position="175"/>
    </location>
</feature>
<accession>A0A9D4ZCI3</accession>
<evidence type="ECO:0008006" key="11">
    <source>
        <dbReference type="Google" id="ProtNLM"/>
    </source>
</evidence>
<sequence>MANQAAKKRRDENARHIRLLQRLIFAFNAVYVVVRILLFHSTFSWKHWIGFLITSGVYKIMYDQLAKMAKASYDESGELIDGGFDMSGGGLASYLHDVLYITMFVQLSSILSDKFWFVYLVIPAFAFYKLWQLVLYPYIFQSSSEDDTEDAKARKKREKMEKKAGRTKFVKTRNR</sequence>
<feature type="region of interest" description="Disordered" evidence="7">
    <location>
        <begin position="144"/>
        <end position="175"/>
    </location>
</feature>
<keyword evidence="4" id="KW-0256">Endoplasmic reticulum</keyword>
<dbReference type="PANTHER" id="PTHR13505">
    <property type="entry name" value="TRANSMEMBRANE PROTEIN 208"/>
    <property type="match status" value="1"/>
</dbReference>
<dbReference type="Proteomes" id="UP000886520">
    <property type="component" value="Chromosome 17"/>
</dbReference>
<evidence type="ECO:0000256" key="4">
    <source>
        <dbReference type="ARBA" id="ARBA00022824"/>
    </source>
</evidence>
<feature type="transmembrane region" description="Helical" evidence="8">
    <location>
        <begin position="20"/>
        <end position="39"/>
    </location>
</feature>
<keyword evidence="6 8" id="KW-0472">Membrane</keyword>
<dbReference type="PANTHER" id="PTHR13505:SF7">
    <property type="entry name" value="TRANSMEMBRANE PROTEIN 208"/>
    <property type="match status" value="1"/>
</dbReference>
<feature type="transmembrane region" description="Helical" evidence="8">
    <location>
        <begin position="116"/>
        <end position="139"/>
    </location>
</feature>